<evidence type="ECO:0000256" key="1">
    <source>
        <dbReference type="ARBA" id="ARBA00004184"/>
    </source>
</evidence>
<keyword evidence="10" id="KW-0677">Repeat</keyword>
<feature type="compositionally biased region" description="Low complexity" evidence="15">
    <location>
        <begin position="433"/>
        <end position="443"/>
    </location>
</feature>
<reference evidence="18 19" key="1">
    <citation type="submission" date="2019-03" db="EMBL/GenBank/DDBJ databases">
        <title>First draft genome of Liparis tanakae, snailfish: a comprehensive survey of snailfish specific genes.</title>
        <authorList>
            <person name="Kim W."/>
            <person name="Song I."/>
            <person name="Jeong J.-H."/>
            <person name="Kim D."/>
            <person name="Kim S."/>
            <person name="Ryu S."/>
            <person name="Song J.Y."/>
            <person name="Lee S.K."/>
        </authorList>
    </citation>
    <scope>NUCLEOTIDE SEQUENCE [LARGE SCALE GENOMIC DNA]</scope>
    <source>
        <tissue evidence="18">Muscle</tissue>
    </source>
</reference>
<evidence type="ECO:0000256" key="7">
    <source>
        <dbReference type="ARBA" id="ARBA00022553"/>
    </source>
</evidence>
<accession>A0A4Z2F8E0</accession>
<keyword evidence="11" id="KW-0106">Calcium</keyword>
<evidence type="ECO:0000256" key="8">
    <source>
        <dbReference type="ARBA" id="ARBA00022723"/>
    </source>
</evidence>
<keyword evidence="19" id="KW-1185">Reference proteome</keyword>
<evidence type="ECO:0000259" key="17">
    <source>
        <dbReference type="Pfam" id="PF25434"/>
    </source>
</evidence>
<keyword evidence="8" id="KW-0479">Metal-binding</keyword>
<evidence type="ECO:0000256" key="10">
    <source>
        <dbReference type="ARBA" id="ARBA00022737"/>
    </source>
</evidence>
<name>A0A4Z2F8E0_9TELE</name>
<dbReference type="OrthoDB" id="5982823at2759"/>
<feature type="region of interest" description="Disordered" evidence="15">
    <location>
        <begin position="137"/>
        <end position="161"/>
    </location>
</feature>
<dbReference type="AlphaFoldDB" id="A0A4Z2F8E0"/>
<keyword evidence="5" id="KW-0963">Cytoplasm</keyword>
<keyword evidence="7" id="KW-0597">Phosphoprotein</keyword>
<dbReference type="GO" id="GO:0070062">
    <property type="term" value="C:extracellular exosome"/>
    <property type="evidence" value="ECO:0007669"/>
    <property type="project" value="TreeGrafter"/>
</dbReference>
<feature type="chain" id="PRO_5021504994" evidence="16">
    <location>
        <begin position="20"/>
        <end position="467"/>
    </location>
</feature>
<dbReference type="GO" id="GO:0005793">
    <property type="term" value="C:endoplasmic reticulum-Golgi intermediate compartment"/>
    <property type="evidence" value="ECO:0007669"/>
    <property type="project" value="TreeGrafter"/>
</dbReference>
<feature type="compositionally biased region" description="Basic and acidic residues" evidence="15">
    <location>
        <begin position="257"/>
        <end position="274"/>
    </location>
</feature>
<proteinExistence type="predicted"/>
<sequence>MNLSPGWLLLLSVCVGVLSVPLERSADHQQAKADVPEENVDTGLYYDRYLREVIEVLETDPHFREKLQTANTEDIKVGGRFSPAPPARLRSALNGRLSKELDLVGHHVRTRLDELKRQEVSRLRMLLKAKLDSTNTQSEWTGGRWRPGGGPVESRWRPGGEPVEARWRPGGEPVEARWRPGGEPVEARWRPGLQMDHASLLKQFEHLDPQNQNTFEAKDLELLITTDLENYDAERHEEFKRYEMLKEHERREYLKGLDQEKREREEKRMQELKDKHRQHPKVNAPVHTNEDGVLDEQELEALFTKELEKVYNAKNEEDDMMEMEEERLRMREHVMKNVDANEDRLVTMEEFLKSTEKKEFSNTKEWETLETSPLYTEEELQRFEVDLRDREEELKRKAENLRQQQELLKERGKALEAQRKEYQQAVLEMSQRQKGPQAADGQPPAGPNGELHFQPAAQKVEDKGEPA</sequence>
<evidence type="ECO:0000256" key="15">
    <source>
        <dbReference type="SAM" id="MobiDB-lite"/>
    </source>
</evidence>
<keyword evidence="14" id="KW-0472">Membrane</keyword>
<evidence type="ECO:0000313" key="18">
    <source>
        <dbReference type="EMBL" id="TNN37160.1"/>
    </source>
</evidence>
<dbReference type="GO" id="GO:0000139">
    <property type="term" value="C:Golgi membrane"/>
    <property type="evidence" value="ECO:0007669"/>
    <property type="project" value="UniProtKB-SubCell"/>
</dbReference>
<keyword evidence="9 16" id="KW-0732">Signal</keyword>
<dbReference type="Gene3D" id="1.10.238.10">
    <property type="entry name" value="EF-hand"/>
    <property type="match status" value="1"/>
</dbReference>
<gene>
    <name evidence="18" type="primary">Nucb1</name>
    <name evidence="18" type="ORF">EYF80_052683</name>
</gene>
<dbReference type="InterPro" id="IPR057576">
    <property type="entry name" value="NUCB1_N"/>
</dbReference>
<evidence type="ECO:0000256" key="9">
    <source>
        <dbReference type="ARBA" id="ARBA00022729"/>
    </source>
</evidence>
<feature type="signal peptide" evidence="16">
    <location>
        <begin position="1"/>
        <end position="19"/>
    </location>
</feature>
<evidence type="ECO:0000256" key="4">
    <source>
        <dbReference type="ARBA" id="ARBA00004613"/>
    </source>
</evidence>
<evidence type="ECO:0000256" key="11">
    <source>
        <dbReference type="ARBA" id="ARBA00022837"/>
    </source>
</evidence>
<keyword evidence="12" id="KW-0333">Golgi apparatus</keyword>
<evidence type="ECO:0000256" key="2">
    <source>
        <dbReference type="ARBA" id="ARBA00004394"/>
    </source>
</evidence>
<evidence type="ECO:0000256" key="13">
    <source>
        <dbReference type="ARBA" id="ARBA00023054"/>
    </source>
</evidence>
<evidence type="ECO:0000313" key="19">
    <source>
        <dbReference type="Proteomes" id="UP000314294"/>
    </source>
</evidence>
<dbReference type="InterPro" id="IPR011992">
    <property type="entry name" value="EF-hand-dom_pair"/>
</dbReference>
<feature type="region of interest" description="Disordered" evidence="15">
    <location>
        <begin position="419"/>
        <end position="467"/>
    </location>
</feature>
<protein>
    <submittedName>
        <fullName evidence="18">Nucleobindin-1</fullName>
    </submittedName>
</protein>
<feature type="region of interest" description="Disordered" evidence="15">
    <location>
        <begin position="257"/>
        <end position="287"/>
    </location>
</feature>
<keyword evidence="13" id="KW-0175">Coiled coil</keyword>
<evidence type="ECO:0000256" key="3">
    <source>
        <dbReference type="ARBA" id="ARBA00004496"/>
    </source>
</evidence>
<dbReference type="GO" id="GO:0005509">
    <property type="term" value="F:calcium ion binding"/>
    <property type="evidence" value="ECO:0007669"/>
    <property type="project" value="TreeGrafter"/>
</dbReference>
<comment type="subcellular location">
    <subcellularLocation>
        <location evidence="3">Cytoplasm</location>
    </subcellularLocation>
    <subcellularLocation>
        <location evidence="1">Endomembrane system</location>
        <topology evidence="1">Peripheral membrane protein</topology>
    </subcellularLocation>
    <subcellularLocation>
        <location evidence="2">Golgi apparatus membrane</location>
    </subcellularLocation>
    <subcellularLocation>
        <location evidence="4">Secreted</location>
    </subcellularLocation>
</comment>
<dbReference type="InterPro" id="IPR018247">
    <property type="entry name" value="EF_Hand_1_Ca_BS"/>
</dbReference>
<evidence type="ECO:0000256" key="14">
    <source>
        <dbReference type="ARBA" id="ARBA00023136"/>
    </source>
</evidence>
<dbReference type="EMBL" id="SRLO01001526">
    <property type="protein sequence ID" value="TNN37160.1"/>
    <property type="molecule type" value="Genomic_DNA"/>
</dbReference>
<evidence type="ECO:0000256" key="16">
    <source>
        <dbReference type="SAM" id="SignalP"/>
    </source>
</evidence>
<dbReference type="Pfam" id="PF25434">
    <property type="entry name" value="NUCB1_N"/>
    <property type="match status" value="2"/>
</dbReference>
<dbReference type="PANTHER" id="PTHR19237:SF21">
    <property type="entry name" value="NUCLEOBINDIN-1"/>
    <property type="match status" value="1"/>
</dbReference>
<dbReference type="PROSITE" id="PS00018">
    <property type="entry name" value="EF_HAND_1"/>
    <property type="match status" value="1"/>
</dbReference>
<evidence type="ECO:0000256" key="12">
    <source>
        <dbReference type="ARBA" id="ARBA00023034"/>
    </source>
</evidence>
<keyword evidence="6" id="KW-0964">Secreted</keyword>
<dbReference type="PANTHER" id="PTHR19237">
    <property type="entry name" value="NUCLEOBINDIN"/>
    <property type="match status" value="1"/>
</dbReference>
<dbReference type="SUPFAM" id="SSF47473">
    <property type="entry name" value="EF-hand"/>
    <property type="match status" value="1"/>
</dbReference>
<comment type="caution">
    <text evidence="18">The sequence shown here is derived from an EMBL/GenBank/DDBJ whole genome shotgun (WGS) entry which is preliminary data.</text>
</comment>
<dbReference type="Proteomes" id="UP000314294">
    <property type="component" value="Unassembled WGS sequence"/>
</dbReference>
<organism evidence="18 19">
    <name type="scientific">Liparis tanakae</name>
    <name type="common">Tanaka's snailfish</name>
    <dbReference type="NCBI Taxonomy" id="230148"/>
    <lineage>
        <taxon>Eukaryota</taxon>
        <taxon>Metazoa</taxon>
        <taxon>Chordata</taxon>
        <taxon>Craniata</taxon>
        <taxon>Vertebrata</taxon>
        <taxon>Euteleostomi</taxon>
        <taxon>Actinopterygii</taxon>
        <taxon>Neopterygii</taxon>
        <taxon>Teleostei</taxon>
        <taxon>Neoteleostei</taxon>
        <taxon>Acanthomorphata</taxon>
        <taxon>Eupercaria</taxon>
        <taxon>Perciformes</taxon>
        <taxon>Cottioidei</taxon>
        <taxon>Cottales</taxon>
        <taxon>Liparidae</taxon>
        <taxon>Liparis</taxon>
    </lineage>
</organism>
<feature type="domain" description="NUCB1-like N-terminal" evidence="17">
    <location>
        <begin position="94"/>
        <end position="137"/>
    </location>
</feature>
<evidence type="ECO:0000256" key="6">
    <source>
        <dbReference type="ARBA" id="ARBA00022525"/>
    </source>
</evidence>
<evidence type="ECO:0000256" key="5">
    <source>
        <dbReference type="ARBA" id="ARBA00022490"/>
    </source>
</evidence>
<feature type="domain" description="NUCB1-like N-terminal" evidence="17">
    <location>
        <begin position="26"/>
        <end position="78"/>
    </location>
</feature>
<dbReference type="InterPro" id="IPR040250">
    <property type="entry name" value="Nucleobindin"/>
</dbReference>